<comment type="caution">
    <text evidence="1">The sequence shown here is derived from an EMBL/GenBank/DDBJ whole genome shotgun (WGS) entry which is preliminary data.</text>
</comment>
<proteinExistence type="predicted"/>
<keyword evidence="2" id="KW-1185">Reference proteome</keyword>
<evidence type="ECO:0000313" key="2">
    <source>
        <dbReference type="Proteomes" id="UP000193990"/>
    </source>
</evidence>
<dbReference type="Proteomes" id="UP000193990">
    <property type="component" value="Unassembled WGS sequence"/>
</dbReference>
<accession>A0A1X1R5F4</accession>
<evidence type="ECO:0000313" key="1">
    <source>
        <dbReference type="EMBL" id="ORU99965.1"/>
    </source>
</evidence>
<name>A0A1X1R5F4_MYCBE</name>
<reference evidence="1 2" key="1">
    <citation type="submission" date="2016-01" db="EMBL/GenBank/DDBJ databases">
        <title>The new phylogeny of the genus Mycobacterium.</title>
        <authorList>
            <person name="Tarcisio F."/>
            <person name="Conor M."/>
            <person name="Antonella G."/>
            <person name="Elisabetta G."/>
            <person name="Giulia F.S."/>
            <person name="Sara T."/>
            <person name="Anna F."/>
            <person name="Clotilde B."/>
            <person name="Roberto B."/>
            <person name="Veronica D.S."/>
            <person name="Fabio R."/>
            <person name="Monica P."/>
            <person name="Olivier J."/>
            <person name="Enrico T."/>
            <person name="Nicola S."/>
        </authorList>
    </citation>
    <scope>NUCLEOTIDE SEQUENCE [LARGE SCALE GENOMIC DNA]</scope>
    <source>
        <strain evidence="1 2">DSM 44277</strain>
    </source>
</reference>
<gene>
    <name evidence="1" type="ORF">AWB93_09450</name>
</gene>
<protein>
    <submittedName>
        <fullName evidence="1">Uncharacterized protein</fullName>
    </submittedName>
</protein>
<sequence>MNKMSGDDSVGAADFRRALALIQHGERGDEAGMRVIVDDEVIPADRLPQLIRATISILWQLVAQLCEPDELAEIGETFTLASTDEEIGLDRDNRLVARMAMAQHSGDPGAEHEVLSEAATAPDGLVRLALTAAGVVSAMLPVLRTAEGRQLIQNLAMQALHEENGA</sequence>
<dbReference type="EMBL" id="LQOK01000025">
    <property type="protein sequence ID" value="ORU99965.1"/>
    <property type="molecule type" value="Genomic_DNA"/>
</dbReference>
<organism evidence="1 2">
    <name type="scientific">Mycobacterium bohemicum</name>
    <dbReference type="NCBI Taxonomy" id="56425"/>
    <lineage>
        <taxon>Bacteria</taxon>
        <taxon>Bacillati</taxon>
        <taxon>Actinomycetota</taxon>
        <taxon>Actinomycetes</taxon>
        <taxon>Mycobacteriales</taxon>
        <taxon>Mycobacteriaceae</taxon>
        <taxon>Mycobacterium</taxon>
    </lineage>
</organism>
<dbReference type="AlphaFoldDB" id="A0A1X1R5F4"/>